<organism evidence="2 3">
    <name type="scientific">Blastomyces percursus</name>
    <dbReference type="NCBI Taxonomy" id="1658174"/>
    <lineage>
        <taxon>Eukaryota</taxon>
        <taxon>Fungi</taxon>
        <taxon>Dikarya</taxon>
        <taxon>Ascomycota</taxon>
        <taxon>Pezizomycotina</taxon>
        <taxon>Eurotiomycetes</taxon>
        <taxon>Eurotiomycetidae</taxon>
        <taxon>Onygenales</taxon>
        <taxon>Ajellomycetaceae</taxon>
        <taxon>Blastomyces</taxon>
    </lineage>
</organism>
<reference evidence="2 3" key="1">
    <citation type="submission" date="2015-08" db="EMBL/GenBank/DDBJ databases">
        <title>Emmonsia species relationships and genome sequence.</title>
        <authorList>
            <person name="Cuomo C.A."/>
            <person name="Schwartz I.S."/>
            <person name="Kenyon C."/>
            <person name="De Hoog G.S."/>
            <person name="Govender N.P."/>
            <person name="Botha A."/>
            <person name="Moreno L."/>
            <person name="De Vries M."/>
            <person name="Munoz J.F."/>
            <person name="Stielow J.B."/>
        </authorList>
    </citation>
    <scope>NUCLEOTIDE SEQUENCE [LARGE SCALE GENOMIC DNA]</scope>
    <source>
        <strain evidence="2 3">EI222</strain>
    </source>
</reference>
<feature type="compositionally biased region" description="Polar residues" evidence="1">
    <location>
        <begin position="1"/>
        <end position="14"/>
    </location>
</feature>
<dbReference type="EMBL" id="LGTZ01000963">
    <property type="protein sequence ID" value="OJD22779.1"/>
    <property type="molecule type" value="Genomic_DNA"/>
</dbReference>
<keyword evidence="3" id="KW-1185">Reference proteome</keyword>
<dbReference type="VEuPathDB" id="FungiDB:ACJ73_05873"/>
<accession>A0A1J9QRD7</accession>
<dbReference type="Proteomes" id="UP000242791">
    <property type="component" value="Unassembled WGS sequence"/>
</dbReference>
<proteinExistence type="predicted"/>
<dbReference type="AlphaFoldDB" id="A0A1J9QRD7"/>
<protein>
    <submittedName>
        <fullName evidence="2">Uncharacterized protein</fullName>
    </submittedName>
</protein>
<feature type="region of interest" description="Disordered" evidence="1">
    <location>
        <begin position="205"/>
        <end position="236"/>
    </location>
</feature>
<evidence type="ECO:0000313" key="2">
    <source>
        <dbReference type="EMBL" id="OJD22779.1"/>
    </source>
</evidence>
<comment type="caution">
    <text evidence="2">The sequence shown here is derived from an EMBL/GenBank/DDBJ whole genome shotgun (WGS) entry which is preliminary data.</text>
</comment>
<sequence>MNSKGSTEEINSAKFSGKRAPQASKEAGDQPIRPAYGERDALTEDEIMRLATPSSTLLDIVSTNRYLPTRIELSAGEWVAISESWLSHLLFLSPTLALARSLILVTPGAGGSALEHGAAPRWFEGLAARATPRWMVAAPRAFLFLSHFPFPILLGPLQSSRTQNHADGGTAGSLDSLAAAYSSYGGWSDGRTTVSELANRPRKNASLMSSTHDPRYHQSPLPRGPATVEGPVRGGLGQRTRALKDAGRSWPEIERQIPQRSTVSLKQRWSGCSGYARMLDWDDDWGLWIEKMLDPFISEVS</sequence>
<evidence type="ECO:0000256" key="1">
    <source>
        <dbReference type="SAM" id="MobiDB-lite"/>
    </source>
</evidence>
<evidence type="ECO:0000313" key="3">
    <source>
        <dbReference type="Proteomes" id="UP000242791"/>
    </source>
</evidence>
<feature type="region of interest" description="Disordered" evidence="1">
    <location>
        <begin position="1"/>
        <end position="37"/>
    </location>
</feature>
<dbReference type="OrthoDB" id="4501389at2759"/>
<gene>
    <name evidence="2" type="ORF">ACJ73_05873</name>
</gene>
<name>A0A1J9QRD7_9EURO</name>